<reference evidence="2" key="1">
    <citation type="submission" date="2014-11" db="EMBL/GenBank/DDBJ databases">
        <authorList>
            <person name="Amaro Gonzalez C."/>
        </authorList>
    </citation>
    <scope>NUCLEOTIDE SEQUENCE</scope>
</reference>
<evidence type="ECO:0000256" key="1">
    <source>
        <dbReference type="SAM" id="MobiDB-lite"/>
    </source>
</evidence>
<proteinExistence type="predicted"/>
<accession>A0A0E9PES3</accession>
<reference evidence="2" key="2">
    <citation type="journal article" date="2015" name="Fish Shellfish Immunol.">
        <title>Early steps in the European eel (Anguilla anguilla)-Vibrio vulnificus interaction in the gills: Role of the RtxA13 toxin.</title>
        <authorList>
            <person name="Callol A."/>
            <person name="Pajuelo D."/>
            <person name="Ebbesson L."/>
            <person name="Teles M."/>
            <person name="MacKenzie S."/>
            <person name="Amaro C."/>
        </authorList>
    </citation>
    <scope>NUCLEOTIDE SEQUENCE</scope>
</reference>
<evidence type="ECO:0000313" key="2">
    <source>
        <dbReference type="EMBL" id="JAH02742.1"/>
    </source>
</evidence>
<feature type="compositionally biased region" description="Polar residues" evidence="1">
    <location>
        <begin position="9"/>
        <end position="19"/>
    </location>
</feature>
<protein>
    <submittedName>
        <fullName evidence="2">Uncharacterized protein</fullName>
    </submittedName>
</protein>
<dbReference type="EMBL" id="GBXM01105835">
    <property type="protein sequence ID" value="JAH02742.1"/>
    <property type="molecule type" value="Transcribed_RNA"/>
</dbReference>
<feature type="region of interest" description="Disordered" evidence="1">
    <location>
        <begin position="1"/>
        <end position="34"/>
    </location>
</feature>
<sequence>MGTEGVVQLSGNHTLQSPMDSLCQGVGKEAPTIS</sequence>
<organism evidence="2">
    <name type="scientific">Anguilla anguilla</name>
    <name type="common">European freshwater eel</name>
    <name type="synonym">Muraena anguilla</name>
    <dbReference type="NCBI Taxonomy" id="7936"/>
    <lineage>
        <taxon>Eukaryota</taxon>
        <taxon>Metazoa</taxon>
        <taxon>Chordata</taxon>
        <taxon>Craniata</taxon>
        <taxon>Vertebrata</taxon>
        <taxon>Euteleostomi</taxon>
        <taxon>Actinopterygii</taxon>
        <taxon>Neopterygii</taxon>
        <taxon>Teleostei</taxon>
        <taxon>Anguilliformes</taxon>
        <taxon>Anguillidae</taxon>
        <taxon>Anguilla</taxon>
    </lineage>
</organism>
<dbReference type="AlphaFoldDB" id="A0A0E9PES3"/>
<name>A0A0E9PES3_ANGAN</name>